<evidence type="ECO:0000313" key="4">
    <source>
        <dbReference type="Proteomes" id="UP000053558"/>
    </source>
</evidence>
<dbReference type="CDD" id="cd19075">
    <property type="entry name" value="AKR_AKR7A1-5"/>
    <property type="match status" value="1"/>
</dbReference>
<dbReference type="Proteomes" id="UP000053558">
    <property type="component" value="Unassembled WGS sequence"/>
</dbReference>
<keyword evidence="1" id="KW-0560">Oxidoreductase</keyword>
<dbReference type="RefSeq" id="XP_007773855.1">
    <property type="nucleotide sequence ID" value="XM_007775665.1"/>
</dbReference>
<sequence>MSSRVPLIYGCASFGKEGTPSTRIHSLEDCQKMIDCFTARGYKALDTSRRYGLGTSEEFLGQLDLKDAILDTKACPVVPGDAVPTKLRESLDTSIRVLGPHGKKIRVFFLHAPDRSVPFEETLSEVDKMFREGMFEEFGLSNFYSWEVAEFVGIAKVKGWIQPTVYQGPYNALERNVETELMPCLRKHKIRFHAYSPLARGLLSGSKPTTDMSQILSMRYSRYTAAFDQLSELLQKHGLSGPEVALRWMQHHSRLTPSDAVILGASSVTQLEANIDASEKGPLPQEVVEALSELWTENQGRAPPYYVPIAY</sequence>
<dbReference type="GO" id="GO:0016491">
    <property type="term" value="F:oxidoreductase activity"/>
    <property type="evidence" value="ECO:0007669"/>
    <property type="project" value="UniProtKB-KW"/>
</dbReference>
<evidence type="ECO:0000313" key="3">
    <source>
        <dbReference type="EMBL" id="EIW75849.1"/>
    </source>
</evidence>
<protein>
    <submittedName>
        <fullName evidence="3">Aldo keto reductase</fullName>
    </submittedName>
</protein>
<evidence type="ECO:0000259" key="2">
    <source>
        <dbReference type="Pfam" id="PF00248"/>
    </source>
</evidence>
<gene>
    <name evidence="3" type="ORF">CONPUDRAFT_131304</name>
</gene>
<dbReference type="InterPro" id="IPR036812">
    <property type="entry name" value="NAD(P)_OxRdtase_dom_sf"/>
</dbReference>
<organism evidence="3 4">
    <name type="scientific">Coniophora puteana (strain RWD-64-598)</name>
    <name type="common">Brown rot fungus</name>
    <dbReference type="NCBI Taxonomy" id="741705"/>
    <lineage>
        <taxon>Eukaryota</taxon>
        <taxon>Fungi</taxon>
        <taxon>Dikarya</taxon>
        <taxon>Basidiomycota</taxon>
        <taxon>Agaricomycotina</taxon>
        <taxon>Agaricomycetes</taxon>
        <taxon>Agaricomycetidae</taxon>
        <taxon>Boletales</taxon>
        <taxon>Coniophorineae</taxon>
        <taxon>Coniophoraceae</taxon>
        <taxon>Coniophora</taxon>
    </lineage>
</organism>
<dbReference type="InterPro" id="IPR023210">
    <property type="entry name" value="NADP_OxRdtase_dom"/>
</dbReference>
<dbReference type="EMBL" id="JH711587">
    <property type="protein sequence ID" value="EIW75849.1"/>
    <property type="molecule type" value="Genomic_DNA"/>
</dbReference>
<name>A0A5M3M9J9_CONPW</name>
<feature type="domain" description="NADP-dependent oxidoreductase" evidence="2">
    <location>
        <begin position="6"/>
        <end position="295"/>
    </location>
</feature>
<reference evidence="4" key="1">
    <citation type="journal article" date="2012" name="Science">
        <title>The Paleozoic origin of enzymatic lignin decomposition reconstructed from 31 fungal genomes.</title>
        <authorList>
            <person name="Floudas D."/>
            <person name="Binder M."/>
            <person name="Riley R."/>
            <person name="Barry K."/>
            <person name="Blanchette R.A."/>
            <person name="Henrissat B."/>
            <person name="Martinez A.T."/>
            <person name="Otillar R."/>
            <person name="Spatafora J.W."/>
            <person name="Yadav J.S."/>
            <person name="Aerts A."/>
            <person name="Benoit I."/>
            <person name="Boyd A."/>
            <person name="Carlson A."/>
            <person name="Copeland A."/>
            <person name="Coutinho P.M."/>
            <person name="de Vries R.P."/>
            <person name="Ferreira P."/>
            <person name="Findley K."/>
            <person name="Foster B."/>
            <person name="Gaskell J."/>
            <person name="Glotzer D."/>
            <person name="Gorecki P."/>
            <person name="Heitman J."/>
            <person name="Hesse C."/>
            <person name="Hori C."/>
            <person name="Igarashi K."/>
            <person name="Jurgens J.A."/>
            <person name="Kallen N."/>
            <person name="Kersten P."/>
            <person name="Kohler A."/>
            <person name="Kuees U."/>
            <person name="Kumar T.K.A."/>
            <person name="Kuo A."/>
            <person name="LaButti K."/>
            <person name="Larrondo L.F."/>
            <person name="Lindquist E."/>
            <person name="Ling A."/>
            <person name="Lombard V."/>
            <person name="Lucas S."/>
            <person name="Lundell T."/>
            <person name="Martin R."/>
            <person name="McLaughlin D.J."/>
            <person name="Morgenstern I."/>
            <person name="Morin E."/>
            <person name="Murat C."/>
            <person name="Nagy L.G."/>
            <person name="Nolan M."/>
            <person name="Ohm R.A."/>
            <person name="Patyshakuliyeva A."/>
            <person name="Rokas A."/>
            <person name="Ruiz-Duenas F.J."/>
            <person name="Sabat G."/>
            <person name="Salamov A."/>
            <person name="Samejima M."/>
            <person name="Schmutz J."/>
            <person name="Slot J.C."/>
            <person name="St John F."/>
            <person name="Stenlid J."/>
            <person name="Sun H."/>
            <person name="Sun S."/>
            <person name="Syed K."/>
            <person name="Tsang A."/>
            <person name="Wiebenga A."/>
            <person name="Young D."/>
            <person name="Pisabarro A."/>
            <person name="Eastwood D.C."/>
            <person name="Martin F."/>
            <person name="Cullen D."/>
            <person name="Grigoriev I.V."/>
            <person name="Hibbett D.S."/>
        </authorList>
    </citation>
    <scope>NUCLEOTIDE SEQUENCE [LARGE SCALE GENOMIC DNA]</scope>
    <source>
        <strain evidence="4">RWD-64-598 SS2</strain>
    </source>
</reference>
<accession>A0A5M3M9J9</accession>
<dbReference type="PANTHER" id="PTHR43364">
    <property type="entry name" value="NADH-SPECIFIC METHYLGLYOXAL REDUCTASE-RELATED"/>
    <property type="match status" value="1"/>
</dbReference>
<dbReference type="SUPFAM" id="SSF51430">
    <property type="entry name" value="NAD(P)-linked oxidoreductase"/>
    <property type="match status" value="1"/>
</dbReference>
<evidence type="ECO:0000256" key="1">
    <source>
        <dbReference type="ARBA" id="ARBA00023002"/>
    </source>
</evidence>
<proteinExistence type="predicted"/>
<dbReference type="Gene3D" id="3.20.20.100">
    <property type="entry name" value="NADP-dependent oxidoreductase domain"/>
    <property type="match status" value="1"/>
</dbReference>
<dbReference type="GeneID" id="19200335"/>
<dbReference type="InterPro" id="IPR050523">
    <property type="entry name" value="AKR_Detox_Biosynth"/>
</dbReference>
<comment type="caution">
    <text evidence="3">The sequence shown here is derived from an EMBL/GenBank/DDBJ whole genome shotgun (WGS) entry which is preliminary data.</text>
</comment>
<dbReference type="OMA" id="SWEVAEF"/>
<dbReference type="AlphaFoldDB" id="A0A5M3M9J9"/>
<keyword evidence="4" id="KW-1185">Reference proteome</keyword>
<dbReference type="KEGG" id="cput:CONPUDRAFT_131304"/>
<dbReference type="OrthoDB" id="2310150at2759"/>
<dbReference type="Pfam" id="PF00248">
    <property type="entry name" value="Aldo_ket_red"/>
    <property type="match status" value="1"/>
</dbReference>
<dbReference type="PANTHER" id="PTHR43364:SF4">
    <property type="entry name" value="NAD(P)-LINKED OXIDOREDUCTASE SUPERFAMILY PROTEIN"/>
    <property type="match status" value="1"/>
</dbReference>